<accession>A0A2L2TB37</accession>
<feature type="chain" id="PRO_5014772687" evidence="1">
    <location>
        <begin position="20"/>
        <end position="144"/>
    </location>
</feature>
<proteinExistence type="predicted"/>
<evidence type="ECO:0000313" key="2">
    <source>
        <dbReference type="EMBL" id="CEI60146.1"/>
    </source>
</evidence>
<evidence type="ECO:0000256" key="1">
    <source>
        <dbReference type="SAM" id="SignalP"/>
    </source>
</evidence>
<sequence>MHTLLAGLVGLLAMANVNSLSLRGYPSFVQPDILQPLLEGHDSLEIKVQPFLDSGSDGCPFALWVGDKIDNENTLARLVVIIRKDWNTATLFAAAIREIFEKWDQFAAGQADSILEERTEVIGAHDVLPAIIPASEVNMFSKVD</sequence>
<dbReference type="Proteomes" id="UP000245910">
    <property type="component" value="Chromosome II"/>
</dbReference>
<reference evidence="3" key="1">
    <citation type="submission" date="2014-10" db="EMBL/GenBank/DDBJ databases">
        <authorList>
            <person name="King R."/>
        </authorList>
    </citation>
    <scope>NUCLEOTIDE SEQUENCE [LARGE SCALE GENOMIC DNA]</scope>
    <source>
        <strain evidence="3">A3/5</strain>
    </source>
</reference>
<protein>
    <submittedName>
        <fullName evidence="2">Uncharacterized protein</fullName>
    </submittedName>
</protein>
<keyword evidence="1" id="KW-0732">Signal</keyword>
<dbReference type="EMBL" id="LN649230">
    <property type="protein sequence ID" value="CEI60146.1"/>
    <property type="molecule type" value="Genomic_DNA"/>
</dbReference>
<organism evidence="2 3">
    <name type="scientific">Fusarium venenatum</name>
    <dbReference type="NCBI Taxonomy" id="56646"/>
    <lineage>
        <taxon>Eukaryota</taxon>
        <taxon>Fungi</taxon>
        <taxon>Dikarya</taxon>
        <taxon>Ascomycota</taxon>
        <taxon>Pezizomycotina</taxon>
        <taxon>Sordariomycetes</taxon>
        <taxon>Hypocreomycetidae</taxon>
        <taxon>Hypocreales</taxon>
        <taxon>Nectriaceae</taxon>
        <taxon>Fusarium</taxon>
    </lineage>
</organism>
<feature type="signal peptide" evidence="1">
    <location>
        <begin position="1"/>
        <end position="19"/>
    </location>
</feature>
<evidence type="ECO:0000313" key="3">
    <source>
        <dbReference type="Proteomes" id="UP000245910"/>
    </source>
</evidence>
<keyword evidence="3" id="KW-1185">Reference proteome</keyword>
<name>A0A2L2TB37_9HYPO</name>
<dbReference type="AlphaFoldDB" id="A0A2L2TB37"/>